<protein>
    <submittedName>
        <fullName evidence="2">Uncharacterized protein</fullName>
    </submittedName>
</protein>
<feature type="chain" id="PRO_5042042020" evidence="1">
    <location>
        <begin position="24"/>
        <end position="210"/>
    </location>
</feature>
<reference evidence="2" key="1">
    <citation type="journal article" date="2023" name="Mol. Phylogenet. Evol.">
        <title>Genome-scale phylogeny and comparative genomics of the fungal order Sordariales.</title>
        <authorList>
            <person name="Hensen N."/>
            <person name="Bonometti L."/>
            <person name="Westerberg I."/>
            <person name="Brannstrom I.O."/>
            <person name="Guillou S."/>
            <person name="Cros-Aarteil S."/>
            <person name="Calhoun S."/>
            <person name="Haridas S."/>
            <person name="Kuo A."/>
            <person name="Mondo S."/>
            <person name="Pangilinan J."/>
            <person name="Riley R."/>
            <person name="LaButti K."/>
            <person name="Andreopoulos B."/>
            <person name="Lipzen A."/>
            <person name="Chen C."/>
            <person name="Yan M."/>
            <person name="Daum C."/>
            <person name="Ng V."/>
            <person name="Clum A."/>
            <person name="Steindorff A."/>
            <person name="Ohm R.A."/>
            <person name="Martin F."/>
            <person name="Silar P."/>
            <person name="Natvig D.O."/>
            <person name="Lalanne C."/>
            <person name="Gautier V."/>
            <person name="Ament-Velasquez S.L."/>
            <person name="Kruys A."/>
            <person name="Hutchinson M.I."/>
            <person name="Powell A.J."/>
            <person name="Barry K."/>
            <person name="Miller A.N."/>
            <person name="Grigoriev I.V."/>
            <person name="Debuchy R."/>
            <person name="Gladieux P."/>
            <person name="Hiltunen Thoren M."/>
            <person name="Johannesson H."/>
        </authorList>
    </citation>
    <scope>NUCLEOTIDE SEQUENCE</scope>
    <source>
        <strain evidence="2">CBS 118394</strain>
    </source>
</reference>
<accession>A0AAE0M014</accession>
<evidence type="ECO:0000313" key="3">
    <source>
        <dbReference type="Proteomes" id="UP001283341"/>
    </source>
</evidence>
<proteinExistence type="predicted"/>
<organism evidence="2 3">
    <name type="scientific">Apodospora peruviana</name>
    <dbReference type="NCBI Taxonomy" id="516989"/>
    <lineage>
        <taxon>Eukaryota</taxon>
        <taxon>Fungi</taxon>
        <taxon>Dikarya</taxon>
        <taxon>Ascomycota</taxon>
        <taxon>Pezizomycotina</taxon>
        <taxon>Sordariomycetes</taxon>
        <taxon>Sordariomycetidae</taxon>
        <taxon>Sordariales</taxon>
        <taxon>Lasiosphaeriaceae</taxon>
        <taxon>Apodospora</taxon>
    </lineage>
</organism>
<keyword evidence="3" id="KW-1185">Reference proteome</keyword>
<gene>
    <name evidence="2" type="ORF">B0H66DRAFT_569729</name>
</gene>
<keyword evidence="1" id="KW-0732">Signal</keyword>
<evidence type="ECO:0000256" key="1">
    <source>
        <dbReference type="SAM" id="SignalP"/>
    </source>
</evidence>
<reference evidence="2" key="2">
    <citation type="submission" date="2023-06" db="EMBL/GenBank/DDBJ databases">
        <authorList>
            <consortium name="Lawrence Berkeley National Laboratory"/>
            <person name="Haridas S."/>
            <person name="Hensen N."/>
            <person name="Bonometti L."/>
            <person name="Westerberg I."/>
            <person name="Brannstrom I.O."/>
            <person name="Guillou S."/>
            <person name="Cros-Aarteil S."/>
            <person name="Calhoun S."/>
            <person name="Kuo A."/>
            <person name="Mondo S."/>
            <person name="Pangilinan J."/>
            <person name="Riley R."/>
            <person name="Labutti K."/>
            <person name="Andreopoulos B."/>
            <person name="Lipzen A."/>
            <person name="Chen C."/>
            <person name="Yanf M."/>
            <person name="Daum C."/>
            <person name="Ng V."/>
            <person name="Clum A."/>
            <person name="Steindorff A."/>
            <person name="Ohm R."/>
            <person name="Martin F."/>
            <person name="Silar P."/>
            <person name="Natvig D."/>
            <person name="Lalanne C."/>
            <person name="Gautier V."/>
            <person name="Ament-Velasquez S.L."/>
            <person name="Kruys A."/>
            <person name="Hutchinson M.I."/>
            <person name="Powell A.J."/>
            <person name="Barry K."/>
            <person name="Miller A.N."/>
            <person name="Grigoriev I.V."/>
            <person name="Debuchy R."/>
            <person name="Gladieux P."/>
            <person name="Thoren M.H."/>
            <person name="Johannesson H."/>
        </authorList>
    </citation>
    <scope>NUCLEOTIDE SEQUENCE</scope>
    <source>
        <strain evidence="2">CBS 118394</strain>
    </source>
</reference>
<sequence>MRMSICVWITIALLDESSKMVLSQAMTVTMTAIRFLTTSAGTKARTKAQDILLSSNTFEDDGIFDHLKDAGWSISEINSKETYLKILGILVEDDGLKTADLFEEYTTITAKSYCPPKDRMPRDNFPVMSFSSRLDFLHKSLETRGVTTSEIATLLNVLRAVKGSTLQDELTCQYKLSHYYELPCDAEMDLSWSGLIAIIRDSDIDKNEDR</sequence>
<comment type="caution">
    <text evidence="2">The sequence shown here is derived from an EMBL/GenBank/DDBJ whole genome shotgun (WGS) entry which is preliminary data.</text>
</comment>
<evidence type="ECO:0000313" key="2">
    <source>
        <dbReference type="EMBL" id="KAK3313174.1"/>
    </source>
</evidence>
<name>A0AAE0M014_9PEZI</name>
<dbReference type="Proteomes" id="UP001283341">
    <property type="component" value="Unassembled WGS sequence"/>
</dbReference>
<dbReference type="AlphaFoldDB" id="A0AAE0M014"/>
<feature type="signal peptide" evidence="1">
    <location>
        <begin position="1"/>
        <end position="23"/>
    </location>
</feature>
<dbReference type="EMBL" id="JAUEDM010000008">
    <property type="protein sequence ID" value="KAK3313174.1"/>
    <property type="molecule type" value="Genomic_DNA"/>
</dbReference>